<dbReference type="InterPro" id="IPR036736">
    <property type="entry name" value="ACP-like_sf"/>
</dbReference>
<dbReference type="Gene3D" id="3.30.559.10">
    <property type="entry name" value="Chloramphenicol acetyltransferase-like domain"/>
    <property type="match status" value="1"/>
</dbReference>
<dbReference type="InterPro" id="IPR023213">
    <property type="entry name" value="CAT-like_dom_sf"/>
</dbReference>
<dbReference type="InterPro" id="IPR020806">
    <property type="entry name" value="PKS_PP-bd"/>
</dbReference>
<keyword evidence="5" id="KW-0436">Ligase</keyword>
<dbReference type="RefSeq" id="WP_048252813.1">
    <property type="nucleotide sequence ID" value="NZ_CBCSIS010000024.1"/>
</dbReference>
<dbReference type="GO" id="GO:0009403">
    <property type="term" value="P:toxin biosynthetic process"/>
    <property type="evidence" value="ECO:0007669"/>
    <property type="project" value="UniProtKB-ARBA"/>
</dbReference>
<evidence type="ECO:0000259" key="7">
    <source>
        <dbReference type="PROSITE" id="PS50075"/>
    </source>
</evidence>
<dbReference type="GeneID" id="61385683"/>
<protein>
    <submittedName>
        <fullName evidence="8">Non-ribosomal peptide synthetase</fullName>
    </submittedName>
</protein>
<dbReference type="SUPFAM" id="SSF53335">
    <property type="entry name" value="S-adenosyl-L-methionine-dependent methyltransferases"/>
    <property type="match status" value="1"/>
</dbReference>
<keyword evidence="3" id="KW-0596">Phosphopantetheine</keyword>
<dbReference type="Gene3D" id="3.40.50.1820">
    <property type="entry name" value="alpha/beta hydrolase"/>
    <property type="match status" value="1"/>
</dbReference>
<evidence type="ECO:0000313" key="8">
    <source>
        <dbReference type="EMBL" id="MDQ2310771.1"/>
    </source>
</evidence>
<dbReference type="Gene3D" id="1.10.1200.10">
    <property type="entry name" value="ACP-like"/>
    <property type="match status" value="1"/>
</dbReference>
<dbReference type="Gene3D" id="3.40.50.12780">
    <property type="entry name" value="N-terminal domain of ligase-like"/>
    <property type="match status" value="1"/>
</dbReference>
<dbReference type="InterPro" id="IPR000873">
    <property type="entry name" value="AMP-dep_synth/lig_dom"/>
</dbReference>
<dbReference type="Pfam" id="PF18563">
    <property type="entry name" value="TubC_N"/>
    <property type="match status" value="1"/>
</dbReference>
<dbReference type="Pfam" id="PF00668">
    <property type="entry name" value="Condensation"/>
    <property type="match status" value="1"/>
</dbReference>
<dbReference type="InterPro" id="IPR013217">
    <property type="entry name" value="Methyltransf_12"/>
</dbReference>
<dbReference type="PROSITE" id="PS00455">
    <property type="entry name" value="AMP_BINDING"/>
    <property type="match status" value="1"/>
</dbReference>
<dbReference type="GO" id="GO:0031177">
    <property type="term" value="F:phosphopantetheine binding"/>
    <property type="evidence" value="ECO:0007669"/>
    <property type="project" value="InterPro"/>
</dbReference>
<dbReference type="GO" id="GO:0043041">
    <property type="term" value="P:amino acid activation for nonribosomal peptide biosynthetic process"/>
    <property type="evidence" value="ECO:0007669"/>
    <property type="project" value="TreeGrafter"/>
</dbReference>
<dbReference type="Pfam" id="PF00550">
    <property type="entry name" value="PP-binding"/>
    <property type="match status" value="1"/>
</dbReference>
<dbReference type="SUPFAM" id="SSF56801">
    <property type="entry name" value="Acetyl-CoA synthetase-like"/>
    <property type="match status" value="1"/>
</dbReference>
<dbReference type="CDD" id="cd19535">
    <property type="entry name" value="Cyc_NRPS"/>
    <property type="match status" value="1"/>
</dbReference>
<dbReference type="SUPFAM" id="SSF47336">
    <property type="entry name" value="ACP-like"/>
    <property type="match status" value="1"/>
</dbReference>
<dbReference type="Pfam" id="PF00501">
    <property type="entry name" value="AMP-binding"/>
    <property type="match status" value="1"/>
</dbReference>
<name>A0AAW8HQ42_PLUGE</name>
<dbReference type="Gene3D" id="3.40.50.150">
    <property type="entry name" value="Vaccinia Virus protein VP39"/>
    <property type="match status" value="1"/>
</dbReference>
<dbReference type="InterPro" id="IPR045851">
    <property type="entry name" value="AMP-bd_C_sf"/>
</dbReference>
<dbReference type="Gene3D" id="3.30.300.30">
    <property type="match status" value="1"/>
</dbReference>
<accession>A0AAW8HQ42</accession>
<dbReference type="InterPro" id="IPR029058">
    <property type="entry name" value="AB_hydrolase_fold"/>
</dbReference>
<evidence type="ECO:0000256" key="3">
    <source>
        <dbReference type="ARBA" id="ARBA00022450"/>
    </source>
</evidence>
<dbReference type="SUPFAM" id="SSF52777">
    <property type="entry name" value="CoA-dependent acyltransferases"/>
    <property type="match status" value="2"/>
</dbReference>
<dbReference type="Pfam" id="PF08242">
    <property type="entry name" value="Methyltransf_12"/>
    <property type="match status" value="1"/>
</dbReference>
<keyword evidence="6" id="KW-0677">Repeat</keyword>
<dbReference type="SMART" id="SM00823">
    <property type="entry name" value="PKS_PP"/>
    <property type="match status" value="1"/>
</dbReference>
<organism evidence="8 9">
    <name type="scientific">Pluralibacter gergoviae</name>
    <name type="common">Enterobacter gergoviae</name>
    <dbReference type="NCBI Taxonomy" id="61647"/>
    <lineage>
        <taxon>Bacteria</taxon>
        <taxon>Pseudomonadati</taxon>
        <taxon>Pseudomonadota</taxon>
        <taxon>Gammaproteobacteria</taxon>
        <taxon>Enterobacterales</taxon>
        <taxon>Enterobacteriaceae</taxon>
        <taxon>Pluralibacter</taxon>
    </lineage>
</organism>
<dbReference type="Pfam" id="PF00975">
    <property type="entry name" value="Thioesterase"/>
    <property type="match status" value="1"/>
</dbReference>
<dbReference type="PANTHER" id="PTHR45527:SF10">
    <property type="entry name" value="PYOCHELIN SYNTHASE PCHF"/>
    <property type="match status" value="1"/>
</dbReference>
<dbReference type="FunFam" id="3.40.50.12780:FF:000012">
    <property type="entry name" value="Non-ribosomal peptide synthetase"/>
    <property type="match status" value="1"/>
</dbReference>
<dbReference type="InterPro" id="IPR042099">
    <property type="entry name" value="ANL_N_sf"/>
</dbReference>
<evidence type="ECO:0000256" key="2">
    <source>
        <dbReference type="ARBA" id="ARBA00004924"/>
    </source>
</evidence>
<dbReference type="PROSITE" id="PS50075">
    <property type="entry name" value="CARRIER"/>
    <property type="match status" value="1"/>
</dbReference>
<comment type="caution">
    <text evidence="8">The sequence shown here is derived from an EMBL/GenBank/DDBJ whole genome shotgun (WGS) entry which is preliminary data.</text>
</comment>
<dbReference type="FunFam" id="3.30.559.10:FF:000023">
    <property type="entry name" value="Non-ribosomal peptide synthetase"/>
    <property type="match status" value="1"/>
</dbReference>
<dbReference type="InterPro" id="IPR029063">
    <property type="entry name" value="SAM-dependent_MTases_sf"/>
</dbReference>
<dbReference type="InterPro" id="IPR010071">
    <property type="entry name" value="AA_adenyl_dom"/>
</dbReference>
<dbReference type="InterPro" id="IPR001242">
    <property type="entry name" value="Condensation_dom"/>
</dbReference>
<dbReference type="InterPro" id="IPR006162">
    <property type="entry name" value="Ppantetheine_attach_site"/>
</dbReference>
<comment type="pathway">
    <text evidence="2">Siderophore biosynthesis.</text>
</comment>
<sequence>MTQQQTAGDLLKRLRARGARLWDEAGKLNYRAPQGAVSAEDLAALKLHKAAILALLQAEQQGELRANADERYRPFPLSPVQGAYLIGRSDAFGYGGVACHVYLEVSYPPLAPQRVTDAWNALIARHDMLRAVFDEAGSQRVLPEVPPLAIPAASGEAALLDAARDEMGHRRYRPDSWPLFGLRLSQLADKSVLHLSMDFLIADWASIWLLLGEFEALYRRPDAPLPVPDIQFRDYLLAQRGLEDSPAAQRDRDWWQQRLETLPAAPQLPQMDEGSAAAPARFTRRFLQLPAERWQRLKQRAQQLGVTPTAAVLTAYASVLERWAASPHFCLNLTVLNRQPLHPQVGLLVGDFTAVSLLEVDLQRGESWASRAAAVGRRLFDDLDHRLCSGVEVMRDLARLRGRDYALMPYVFTSAIGLVPQTDDAALQGKLDGRGITQTPQVFIDCQAMDSADGLQVNWDVRDGVFPPGMVDDLFAAFAQLIDALAGEEGIWQAQAEVALPGWQQEMRCAVNNTAASLPEGGLHLPFFDQARRTPQALAVADAAQQMSYGELADAALAVAGRLQSRGVRPGERVAIVLEKGVLQAQAVLGAMAAGAVWVPVDLSQPPLRRRQIFADADVRAVLTSRGVADIDPALRIDLDIPAARPPLAAPWQPANDDAAYVIYTSGSSGQPKGVVVGHRAARNTVEDINRRFAVTADDRALALAQLGFDLAVYDLFGPLGAGGALIYPRSDRLTDPSHWAACIDAHGVTLWNSVPALMQMLHGWLMSEPERQLKTLRLALLSGDWVPLALAEQLGERLPQLQLVALGGATEAAIWSNYHCWRGRDPRWRSVPYGLPLANQFFRVCDAGGRDCPAWVAGELYIGGAGLAQGYLNDPEKSARHFITAPGDGRRLYRTGDRGRYLPDGELEFLGRADNQLKIKGHRIEPGEIEAALCALPGVDAALVVPCGEGSQRRLLALVSAARQTAQDADYSSAVAAVDDATRCLTRQVTAAQLHNAMTALDAFALRAMADALARYADGGDDAVLPRLRWLVRRWRAMIAAAGPQRRVEWQNVVELWRPLLEGPAFLDYLRSSFDNLNALLEGRADARSLLFPQGALTFVRALYRENAMAHYLNGAVSALIAGLPESGRPLRILEIGAGSGGTSESVLAALGDRPVEYHFTDIAPFFLPEARARYGGRPGMRFGLLDIDNDVRAQGFLPERYDVVLAAGVLENARDQRRALENIRLLTAPQGWVVLTEPTRECPWIMASQGFMMTPPEDDARREASYLGLAEWRALLQAVNDAPVLALPQADHPLAQQGFHLLAQQIKRDRAALDADALASALRERLPAWMIPAQIQTVPVLPLTANAKLDRRTAAQWWVEPPEEVVQEQGARSCDDPLQRLIADYWAEALGVAGIGPDQDVYDLGADSLIMARMAGRLRQALADEPWQMGDISFDTLLRHLLNGPTVRALAGALRGGRPQASAELPQSAADEAISGRAPGSNGILLPFGGGEAGPLRVVFHAGLGTMDCFRPLLAELDTRPRGPLIGIVIADTDIYCGLAPQRAVEQMADDYARRLLATGQRRFQLIGYCLGGLFAVEVARRLSEQGAQVDDLVLISSHPVLFEVQDDLMIEALFIPNLHITLSEAGFGEVNGDALVGGFMQALAQHGGRVPDGALAQLPGEAGNFFRRLAALPIEARFAQYAAAAGRAGQQMPGEMALGLFRVFRQSFRAAHFTPEAYFGDIRFLLPTEGSGFAPGMDDNTLAFWREACLGEVAVTPIAGNHFSCIEADHAGRVAALINEGLQ</sequence>
<dbReference type="FunFam" id="3.30.559.30:FF:000006">
    <property type="entry name" value="Yersiniabactin polyketide/non-ribosomal peptide synthetase"/>
    <property type="match status" value="1"/>
</dbReference>
<evidence type="ECO:0000256" key="1">
    <source>
        <dbReference type="ARBA" id="ARBA00001957"/>
    </source>
</evidence>
<reference evidence="8" key="1">
    <citation type="submission" date="2023-08" db="EMBL/GenBank/DDBJ databases">
        <title>WGS of pathogenic bacterial species, Los Angeles County Public Health Laboratories.</title>
        <authorList>
            <person name="Garrigues J.M."/>
            <person name="Green N.M."/>
        </authorList>
    </citation>
    <scope>NUCLEOTIDE SEQUENCE</scope>
    <source>
        <strain evidence="8">LACPHL-BACT-2023-00068</strain>
    </source>
</reference>
<dbReference type="InterPro" id="IPR020845">
    <property type="entry name" value="AMP-binding_CS"/>
</dbReference>
<proteinExistence type="predicted"/>
<dbReference type="Gene3D" id="3.30.559.30">
    <property type="entry name" value="Nonribosomal peptide synthetase, condensation domain"/>
    <property type="match status" value="1"/>
</dbReference>
<evidence type="ECO:0000256" key="5">
    <source>
        <dbReference type="ARBA" id="ARBA00022598"/>
    </source>
</evidence>
<dbReference type="InterPro" id="IPR009081">
    <property type="entry name" value="PP-bd_ACP"/>
</dbReference>
<evidence type="ECO:0000313" key="9">
    <source>
        <dbReference type="Proteomes" id="UP001236270"/>
    </source>
</evidence>
<dbReference type="InterPro" id="IPR001031">
    <property type="entry name" value="Thioesterase"/>
</dbReference>
<dbReference type="Proteomes" id="UP001236270">
    <property type="component" value="Unassembled WGS sequence"/>
</dbReference>
<dbReference type="PANTHER" id="PTHR45527">
    <property type="entry name" value="NONRIBOSOMAL PEPTIDE SYNTHETASE"/>
    <property type="match status" value="1"/>
</dbReference>
<evidence type="ECO:0000256" key="4">
    <source>
        <dbReference type="ARBA" id="ARBA00022553"/>
    </source>
</evidence>
<dbReference type="InterPro" id="IPR057737">
    <property type="entry name" value="Condensation_MtbB-like"/>
</dbReference>
<feature type="domain" description="Carrier" evidence="7">
    <location>
        <begin position="1375"/>
        <end position="1460"/>
    </location>
</feature>
<dbReference type="InterPro" id="IPR044894">
    <property type="entry name" value="TubC_N_sf"/>
</dbReference>
<dbReference type="GO" id="GO:0016877">
    <property type="term" value="F:ligase activity, forming carbon-sulfur bonds"/>
    <property type="evidence" value="ECO:0007669"/>
    <property type="project" value="UniProtKB-ARBA"/>
</dbReference>
<evidence type="ECO:0000256" key="6">
    <source>
        <dbReference type="ARBA" id="ARBA00022737"/>
    </source>
</evidence>
<dbReference type="EMBL" id="JAVDNV010000012">
    <property type="protein sequence ID" value="MDQ2310771.1"/>
    <property type="molecule type" value="Genomic_DNA"/>
</dbReference>
<gene>
    <name evidence="8" type="ORF">RBJ30_16920</name>
</gene>
<dbReference type="GO" id="GO:0005737">
    <property type="term" value="C:cytoplasm"/>
    <property type="evidence" value="ECO:0007669"/>
    <property type="project" value="TreeGrafter"/>
</dbReference>
<dbReference type="InterPro" id="IPR041464">
    <property type="entry name" value="TubC_N"/>
</dbReference>
<comment type="cofactor">
    <cofactor evidence="1">
        <name>pantetheine 4'-phosphate</name>
        <dbReference type="ChEBI" id="CHEBI:47942"/>
    </cofactor>
</comment>
<dbReference type="SUPFAM" id="SSF53474">
    <property type="entry name" value="alpha/beta-Hydrolases"/>
    <property type="match status" value="1"/>
</dbReference>
<dbReference type="PROSITE" id="PS00012">
    <property type="entry name" value="PHOSPHOPANTETHEINE"/>
    <property type="match status" value="1"/>
</dbReference>
<dbReference type="CDD" id="cd02440">
    <property type="entry name" value="AdoMet_MTases"/>
    <property type="match status" value="1"/>
</dbReference>
<keyword evidence="4" id="KW-0597">Phosphoprotein</keyword>
<dbReference type="NCBIfam" id="TIGR01733">
    <property type="entry name" value="AA-adenyl-dom"/>
    <property type="match status" value="1"/>
</dbReference>
<dbReference type="Gene3D" id="1.10.10.1830">
    <property type="entry name" value="Non-ribosomal peptide synthase, adenylation domain"/>
    <property type="match status" value="1"/>
</dbReference>